<comment type="caution">
    <text evidence="21">The sequence shown here is derived from an EMBL/GenBank/DDBJ whole genome shotgun (WGS) entry which is preliminary data.</text>
</comment>
<comment type="function">
    <text evidence="20">Catalyzes the reduction of the C14-unsaturated bond of lanosterol, as part of the metabolic pathway leading to cholesterol biosynthesis.</text>
</comment>
<dbReference type="InterPro" id="IPR001171">
    <property type="entry name" value="ERG24_DHCR-like"/>
</dbReference>
<comment type="catalytic activity">
    <reaction evidence="17">
        <text>4,4-dimethyl-8,14-cholestadien-3beta-ol + NADPH + H(+) = 4,4-dimethyl-5alpha-cholest-8-en-3beta-ol + NADP(+)</text>
        <dbReference type="Rhea" id="RHEA:46812"/>
        <dbReference type="ChEBI" id="CHEBI:15378"/>
        <dbReference type="ChEBI" id="CHEBI:57783"/>
        <dbReference type="ChEBI" id="CHEBI:58349"/>
        <dbReference type="ChEBI" id="CHEBI:78904"/>
        <dbReference type="ChEBI" id="CHEBI:87044"/>
    </reaction>
</comment>
<evidence type="ECO:0000256" key="17">
    <source>
        <dbReference type="ARBA" id="ARBA00048100"/>
    </source>
</evidence>
<feature type="transmembrane region" description="Helical" evidence="20">
    <location>
        <begin position="416"/>
        <end position="440"/>
    </location>
</feature>
<evidence type="ECO:0000256" key="11">
    <source>
        <dbReference type="ARBA" id="ARBA00023002"/>
    </source>
</evidence>
<feature type="transmembrane region" description="Helical" evidence="20">
    <location>
        <begin position="385"/>
        <end position="404"/>
    </location>
</feature>
<evidence type="ECO:0000256" key="16">
    <source>
        <dbReference type="ARBA" id="ARBA00023221"/>
    </source>
</evidence>
<feature type="transmembrane region" description="Helical" evidence="20">
    <location>
        <begin position="346"/>
        <end position="365"/>
    </location>
</feature>
<gene>
    <name evidence="21" type="ORF">QTO34_003321</name>
</gene>
<evidence type="ECO:0000256" key="7">
    <source>
        <dbReference type="ARBA" id="ARBA00022778"/>
    </source>
</evidence>
<dbReference type="Gene3D" id="1.20.120.1630">
    <property type="match status" value="1"/>
</dbReference>
<protein>
    <recommendedName>
        <fullName evidence="20">Delta(14)-sterol reductase TM7SF2</fullName>
        <shortName evidence="20">Delta-14-SR</shortName>
        <ecNumber evidence="20">1.3.1.70</ecNumber>
    </recommendedName>
    <alternativeName>
        <fullName evidence="20">3-beta-hydroxysterol Delta (14)-reductase</fullName>
    </alternativeName>
    <alternativeName>
        <fullName evidence="20">C-14 sterol reductase</fullName>
    </alternativeName>
    <alternativeName>
        <fullName evidence="20">Sterol C14-reductase</fullName>
    </alternativeName>
    <alternativeName>
        <fullName evidence="20">Transmembrane 7 superfamily member 2</fullName>
    </alternativeName>
</protein>
<dbReference type="GO" id="GO:0006695">
    <property type="term" value="P:cholesterol biosynthetic process"/>
    <property type="evidence" value="ECO:0007669"/>
    <property type="project" value="UniProtKB-UniRule"/>
</dbReference>
<reference evidence="21" key="1">
    <citation type="submission" date="2023-06" db="EMBL/GenBank/DDBJ databases">
        <title>Reference genome for the Northern bat (Eptesicus nilssonii), a most northern bat species.</title>
        <authorList>
            <person name="Laine V.N."/>
            <person name="Pulliainen A.T."/>
            <person name="Lilley T.M."/>
        </authorList>
    </citation>
    <scope>NUCLEOTIDE SEQUENCE</scope>
    <source>
        <strain evidence="21">BLF_Eptnil</strain>
        <tissue evidence="21">Kidney</tissue>
    </source>
</reference>
<dbReference type="InterPro" id="IPR018083">
    <property type="entry name" value="Sterol_reductase_CS"/>
</dbReference>
<dbReference type="Pfam" id="PF01222">
    <property type="entry name" value="ERG4_ERG24"/>
    <property type="match status" value="2"/>
</dbReference>
<keyword evidence="16 20" id="KW-0753">Steroid metabolism</keyword>
<name>A0AA40LL18_CNENI</name>
<dbReference type="PROSITE" id="PS01018">
    <property type="entry name" value="STEROL_REDUCT_2"/>
    <property type="match status" value="1"/>
</dbReference>
<feature type="transmembrane region" description="Helical" evidence="20">
    <location>
        <begin position="56"/>
        <end position="78"/>
    </location>
</feature>
<dbReference type="PANTHER" id="PTHR21257">
    <property type="entry name" value="DELTA(14)-STEROL REDUCTASE"/>
    <property type="match status" value="1"/>
</dbReference>
<evidence type="ECO:0000256" key="20">
    <source>
        <dbReference type="RuleBase" id="RU369120"/>
    </source>
</evidence>
<evidence type="ECO:0000256" key="1">
    <source>
        <dbReference type="ARBA" id="ARBA00004127"/>
    </source>
</evidence>
<evidence type="ECO:0000256" key="5">
    <source>
        <dbReference type="ARBA" id="ARBA00022548"/>
    </source>
</evidence>
<keyword evidence="15 20" id="KW-1207">Sterol metabolism</keyword>
<evidence type="ECO:0000256" key="14">
    <source>
        <dbReference type="ARBA" id="ARBA00023136"/>
    </source>
</evidence>
<evidence type="ECO:0000256" key="12">
    <source>
        <dbReference type="ARBA" id="ARBA00023011"/>
    </source>
</evidence>
<comment type="catalytic activity">
    <reaction evidence="18">
        <text>5alpha-cholest-8,14-dien-3beta-ol + NADPH + H(+) = 5alpha-cholest-8-en-3beta-ol + NADP(+)</text>
        <dbReference type="Rhea" id="RHEA:46456"/>
        <dbReference type="ChEBI" id="CHEBI:15378"/>
        <dbReference type="ChEBI" id="CHEBI:16608"/>
        <dbReference type="ChEBI" id="CHEBI:57783"/>
        <dbReference type="ChEBI" id="CHEBI:58349"/>
        <dbReference type="ChEBI" id="CHEBI:86131"/>
    </reaction>
</comment>
<dbReference type="PANTHER" id="PTHR21257:SF52">
    <property type="entry name" value="DELTA(14)-STEROL REDUCTASE TM7SF2"/>
    <property type="match status" value="1"/>
</dbReference>
<evidence type="ECO:0000256" key="9">
    <source>
        <dbReference type="ARBA" id="ARBA00022955"/>
    </source>
</evidence>
<comment type="subcellular location">
    <subcellularLocation>
        <location evidence="1">Endomembrane system</location>
        <topology evidence="1">Multi-pass membrane protein</topology>
    </subcellularLocation>
    <subcellularLocation>
        <location evidence="20">Endoplasmic reticulum membrane</location>
        <topology evidence="20">Multi-pass membrane protein</topology>
    </subcellularLocation>
    <subcellularLocation>
        <location evidence="20">Microsome membrane</location>
        <topology evidence="20">Multi-pass membrane protein</topology>
    </subcellularLocation>
</comment>
<dbReference type="GO" id="GO:0005789">
    <property type="term" value="C:endoplasmic reticulum membrane"/>
    <property type="evidence" value="ECO:0007669"/>
    <property type="project" value="UniProtKB-SubCell"/>
</dbReference>
<comment type="pathway">
    <text evidence="2 20">Steroid biosynthesis; cholesterol biosynthesis.</text>
</comment>
<keyword evidence="8 20" id="KW-0256">Endoplasmic reticulum</keyword>
<organism evidence="21 22">
    <name type="scientific">Cnephaeus nilssonii</name>
    <name type="common">Northern bat</name>
    <name type="synonym">Eptesicus nilssonii</name>
    <dbReference type="NCBI Taxonomy" id="3371016"/>
    <lineage>
        <taxon>Eukaryota</taxon>
        <taxon>Metazoa</taxon>
        <taxon>Chordata</taxon>
        <taxon>Craniata</taxon>
        <taxon>Vertebrata</taxon>
        <taxon>Euteleostomi</taxon>
        <taxon>Mammalia</taxon>
        <taxon>Eutheria</taxon>
        <taxon>Laurasiatheria</taxon>
        <taxon>Chiroptera</taxon>
        <taxon>Yangochiroptera</taxon>
        <taxon>Vespertilionidae</taxon>
        <taxon>Cnephaeus</taxon>
    </lineage>
</organism>
<keyword evidence="9 20" id="KW-0752">Steroid biosynthesis</keyword>
<dbReference type="EMBL" id="JAULJE010000013">
    <property type="protein sequence ID" value="KAK1335533.1"/>
    <property type="molecule type" value="Genomic_DNA"/>
</dbReference>
<evidence type="ECO:0000256" key="4">
    <source>
        <dbReference type="ARBA" id="ARBA00022516"/>
    </source>
</evidence>
<accession>A0AA40LL18</accession>
<comment type="catalytic activity">
    <reaction evidence="19 20">
        <text>4,4-dimethyl-5alpha-cholesta-8,24-dien-3beta-ol + NADP(+) = 4,4-dimethyl-5alpha-cholesta-8,14,24-trien-3beta-ol + NADPH + H(+)</text>
        <dbReference type="Rhea" id="RHEA:18561"/>
        <dbReference type="ChEBI" id="CHEBI:15378"/>
        <dbReference type="ChEBI" id="CHEBI:17813"/>
        <dbReference type="ChEBI" id="CHEBI:18364"/>
        <dbReference type="ChEBI" id="CHEBI:57783"/>
        <dbReference type="ChEBI" id="CHEBI:58349"/>
        <dbReference type="EC" id="1.3.1.70"/>
    </reaction>
</comment>
<proteinExistence type="inferred from homology"/>
<evidence type="ECO:0000256" key="13">
    <source>
        <dbReference type="ARBA" id="ARBA00023098"/>
    </source>
</evidence>
<dbReference type="Proteomes" id="UP001177744">
    <property type="component" value="Unassembled WGS sequence"/>
</dbReference>
<evidence type="ECO:0000256" key="15">
    <source>
        <dbReference type="ARBA" id="ARBA00023166"/>
    </source>
</evidence>
<feature type="transmembrane region" description="Helical" evidence="20">
    <location>
        <begin position="12"/>
        <end position="36"/>
    </location>
</feature>
<keyword evidence="13 20" id="KW-0443">Lipid metabolism</keyword>
<keyword evidence="12 20" id="KW-0756">Sterol biosynthesis</keyword>
<feature type="transmembrane region" description="Helical" evidence="20">
    <location>
        <begin position="136"/>
        <end position="156"/>
    </location>
</feature>
<evidence type="ECO:0000256" key="6">
    <source>
        <dbReference type="ARBA" id="ARBA00022692"/>
    </source>
</evidence>
<keyword evidence="6 20" id="KW-0812">Transmembrane</keyword>
<evidence type="ECO:0000256" key="8">
    <source>
        <dbReference type="ARBA" id="ARBA00022824"/>
    </source>
</evidence>
<keyword evidence="11 20" id="KW-0560">Oxidoreductase</keyword>
<evidence type="ECO:0000256" key="10">
    <source>
        <dbReference type="ARBA" id="ARBA00022989"/>
    </source>
</evidence>
<sequence length="479" mass="52480">MAPQGSRAPLEFGGPLGAAALMLLLPATMFHLLLAARSGPARLLGLPPHLPAPEALWSPAALLLWLTWLGLQAALYLLPARKVWTCLRTRVGGGLRVGLSEEKGTLNPNQSPLCLQMAEGQELKDKSRLRYPINGFQALVLTALSVGLGVSAGLPLGMLTEMLLPLASVATLTAFIFSLLLYLKALMAPASALAPGGNSGNPIYDFFLGRELNPRIGSFDCKYFCELRPGLIGWVCWACWAGLSGTWASRRGGTDEQFLCRAGAHQPGSAGTGSRTSGSPSLAMWLVNGFQLLYVGDALWHEEAVLTTMDITHDGFGFMLAFGDLAWVPFTYSLQAQFLLYHPQPLELPMASVICLVNAVGYYIFRGANSQKNTFRKNPSDPRVAGLETIATATGRQLLVSGWWGMVRHPNYLGDLIMALAWSLPCGVSHLLPYFYLLYFTALLVHREARDEQQCLQKYGLAWREYCRRVPYRIVPYIY</sequence>
<keyword evidence="4 20" id="KW-0444">Lipid biosynthesis</keyword>
<evidence type="ECO:0000256" key="19">
    <source>
        <dbReference type="ARBA" id="ARBA00049367"/>
    </source>
</evidence>
<evidence type="ECO:0000256" key="3">
    <source>
        <dbReference type="ARBA" id="ARBA00005402"/>
    </source>
</evidence>
<dbReference type="EC" id="1.3.1.70" evidence="20"/>
<keyword evidence="10 20" id="KW-1133">Transmembrane helix</keyword>
<dbReference type="GO" id="GO:0005637">
    <property type="term" value="C:nuclear inner membrane"/>
    <property type="evidence" value="ECO:0007669"/>
    <property type="project" value="TreeGrafter"/>
</dbReference>
<evidence type="ECO:0000256" key="2">
    <source>
        <dbReference type="ARBA" id="ARBA00004770"/>
    </source>
</evidence>
<feature type="transmembrane region" description="Helical" evidence="20">
    <location>
        <begin position="162"/>
        <end position="183"/>
    </location>
</feature>
<dbReference type="PROSITE" id="PS01017">
    <property type="entry name" value="STEROL_REDUCT_1"/>
    <property type="match status" value="1"/>
</dbReference>
<keyword evidence="22" id="KW-1185">Reference proteome</keyword>
<keyword evidence="5 20" id="KW-0153">Cholesterol metabolism</keyword>
<evidence type="ECO:0000313" key="22">
    <source>
        <dbReference type="Proteomes" id="UP001177744"/>
    </source>
</evidence>
<dbReference type="FunFam" id="1.20.120.1630:FF:000001">
    <property type="entry name" value="delta(14)-sterol reductase isoform X1"/>
    <property type="match status" value="1"/>
</dbReference>
<evidence type="ECO:0000313" key="21">
    <source>
        <dbReference type="EMBL" id="KAK1335533.1"/>
    </source>
</evidence>
<keyword evidence="7 20" id="KW-0152">Cholesterol biosynthesis</keyword>
<feature type="transmembrane region" description="Helical" evidence="20">
    <location>
        <begin position="316"/>
        <end position="334"/>
    </location>
</feature>
<dbReference type="GO" id="GO:0050613">
    <property type="term" value="F:Delta14-sterol reductase activity"/>
    <property type="evidence" value="ECO:0007669"/>
    <property type="project" value="UniProtKB-UniRule"/>
</dbReference>
<evidence type="ECO:0000256" key="18">
    <source>
        <dbReference type="ARBA" id="ARBA00048712"/>
    </source>
</evidence>
<comment type="similarity">
    <text evidence="3 20">Belongs to the ERG4/ERG24 family.</text>
</comment>
<keyword evidence="14 20" id="KW-0472">Membrane</keyword>
<dbReference type="AlphaFoldDB" id="A0AA40LL18"/>